<gene>
    <name evidence="9" type="ORF">SAMN04488098_10804</name>
</gene>
<dbReference type="Pfam" id="PF00288">
    <property type="entry name" value="GHMP_kinases_N"/>
    <property type="match status" value="1"/>
</dbReference>
<keyword evidence="3" id="KW-0808">Transferase</keyword>
<dbReference type="InterPro" id="IPR014721">
    <property type="entry name" value="Ribsml_uS5_D2-typ_fold_subgr"/>
</dbReference>
<dbReference type="Proteomes" id="UP000199433">
    <property type="component" value="Unassembled WGS sequence"/>
</dbReference>
<dbReference type="UniPathway" id="UPA00057">
    <property type="reaction ID" value="UER00099"/>
</dbReference>
<feature type="domain" description="GHMP kinase C-terminal" evidence="8">
    <location>
        <begin position="261"/>
        <end position="346"/>
    </location>
</feature>
<keyword evidence="5 9" id="KW-0418">Kinase</keyword>
<dbReference type="Gene3D" id="3.30.230.10">
    <property type="match status" value="1"/>
</dbReference>
<dbReference type="InterPro" id="IPR020568">
    <property type="entry name" value="Ribosomal_Su5_D2-typ_SF"/>
</dbReference>
<comment type="pathway">
    <text evidence="1">Isoprenoid biosynthesis; isopentenyl diphosphate biosynthesis via mevalonate pathway; isopentenyl diphosphate from (R)-mevalonate: step 2/3.</text>
</comment>
<keyword evidence="6" id="KW-0067">ATP-binding</keyword>
<accession>A0A1G9FJ68</accession>
<dbReference type="STRING" id="426701.SAMN04488098_10804"/>
<dbReference type="OrthoDB" id="1522677at2"/>
<evidence type="ECO:0000256" key="3">
    <source>
        <dbReference type="ARBA" id="ARBA00022679"/>
    </source>
</evidence>
<dbReference type="GO" id="GO:0019287">
    <property type="term" value="P:isopentenyl diphosphate biosynthetic process, mevalonate pathway"/>
    <property type="evidence" value="ECO:0007669"/>
    <property type="project" value="UniProtKB-UniPathway"/>
</dbReference>
<dbReference type="InterPro" id="IPR036554">
    <property type="entry name" value="GHMP_kinase_C_sf"/>
</dbReference>
<protein>
    <recommendedName>
        <fullName evidence="2">phosphomevalonate kinase</fullName>
        <ecNumber evidence="2">2.7.4.2</ecNumber>
    </recommendedName>
</protein>
<keyword evidence="4" id="KW-0547">Nucleotide-binding</keyword>
<dbReference type="InterPro" id="IPR006204">
    <property type="entry name" value="GHMP_kinase_N_dom"/>
</dbReference>
<sequence length="362" mass="39556">MLQKAEAKAPGKLFIAGEYAVVEPGSPAVIAAVDRFITVSVSPARKETGTIHSSVLSNEPLDWIIRDHEVILEEPDQRASIMTATLKALSRYLHDCGIKMAPLDIYVTSDMVSTDGLKYGLGSSGAVTVALIQAVTRAYALKLNPLQVYKLACLSHLSLGSLGSFGDLAAASFTGWIAYTRFSSEPVNDMLSSLSIKETVERYWPDLMIESMPPFNNLHFLVGWTGTPASTENLVKSVFRSDDALTYTRFLEESRHCVTDLIDAIKKQNQERFLAALSKNQDILYAMTAFQKRVYVTPLLEKLLQTADAHQATGKISGAGGGDCGIAFLPDEMDPQPLLSEWKKAGITPLSLAVYYEPTKLT</sequence>
<evidence type="ECO:0000256" key="6">
    <source>
        <dbReference type="ARBA" id="ARBA00022840"/>
    </source>
</evidence>
<dbReference type="PRINTS" id="PR00959">
    <property type="entry name" value="MEVGALKINASE"/>
</dbReference>
<dbReference type="GO" id="GO:0005524">
    <property type="term" value="F:ATP binding"/>
    <property type="evidence" value="ECO:0007669"/>
    <property type="project" value="UniProtKB-KW"/>
</dbReference>
<dbReference type="InterPro" id="IPR005917">
    <property type="entry name" value="Pmev_kinase_bact"/>
</dbReference>
<evidence type="ECO:0000313" key="10">
    <source>
        <dbReference type="Proteomes" id="UP000199433"/>
    </source>
</evidence>
<proteinExistence type="predicted"/>
<dbReference type="NCBIfam" id="TIGR01220">
    <property type="entry name" value="Pmev_kin_Gr_pos"/>
    <property type="match status" value="1"/>
</dbReference>
<dbReference type="EMBL" id="FNFK01000080">
    <property type="protein sequence ID" value="SDK88415.1"/>
    <property type="molecule type" value="Genomic_DNA"/>
</dbReference>
<dbReference type="SUPFAM" id="SSF54211">
    <property type="entry name" value="Ribosomal protein S5 domain 2-like"/>
    <property type="match status" value="1"/>
</dbReference>
<dbReference type="PANTHER" id="PTHR31814">
    <property type="match status" value="1"/>
</dbReference>
<dbReference type="SUPFAM" id="SSF55060">
    <property type="entry name" value="GHMP Kinase, C-terminal domain"/>
    <property type="match status" value="1"/>
</dbReference>
<evidence type="ECO:0000259" key="8">
    <source>
        <dbReference type="Pfam" id="PF08544"/>
    </source>
</evidence>
<evidence type="ECO:0000256" key="4">
    <source>
        <dbReference type="ARBA" id="ARBA00022741"/>
    </source>
</evidence>
<dbReference type="AlphaFoldDB" id="A0A1G9FJ68"/>
<dbReference type="GO" id="GO:0004631">
    <property type="term" value="F:phosphomevalonate kinase activity"/>
    <property type="evidence" value="ECO:0007669"/>
    <property type="project" value="UniProtKB-EC"/>
</dbReference>
<dbReference type="Gene3D" id="3.30.70.890">
    <property type="entry name" value="GHMP kinase, C-terminal domain"/>
    <property type="match status" value="1"/>
</dbReference>
<organism evidence="9 10">
    <name type="scientific">Alkalibacterium thalassium</name>
    <dbReference type="NCBI Taxonomy" id="426701"/>
    <lineage>
        <taxon>Bacteria</taxon>
        <taxon>Bacillati</taxon>
        <taxon>Bacillota</taxon>
        <taxon>Bacilli</taxon>
        <taxon>Lactobacillales</taxon>
        <taxon>Carnobacteriaceae</taxon>
        <taxon>Alkalibacterium</taxon>
    </lineage>
</organism>
<evidence type="ECO:0000256" key="2">
    <source>
        <dbReference type="ARBA" id="ARBA00012958"/>
    </source>
</evidence>
<dbReference type="InterPro" id="IPR035102">
    <property type="entry name" value="Phosphomevalonate_kinase"/>
</dbReference>
<name>A0A1G9FJ68_9LACT</name>
<reference evidence="10" key="1">
    <citation type="submission" date="2016-10" db="EMBL/GenBank/DDBJ databases">
        <authorList>
            <person name="Varghese N."/>
            <person name="Submissions S."/>
        </authorList>
    </citation>
    <scope>NUCLEOTIDE SEQUENCE [LARGE SCALE GENOMIC DNA]</scope>
    <source>
        <strain evidence="10">DSM 19181</strain>
    </source>
</reference>
<dbReference type="Pfam" id="PF08544">
    <property type="entry name" value="GHMP_kinases_C"/>
    <property type="match status" value="1"/>
</dbReference>
<dbReference type="PANTHER" id="PTHR31814:SF2">
    <property type="entry name" value="PHOSPHOMEVALONATE KINASE"/>
    <property type="match status" value="1"/>
</dbReference>
<dbReference type="EC" id="2.7.4.2" evidence="2"/>
<keyword evidence="10" id="KW-1185">Reference proteome</keyword>
<feature type="domain" description="GHMP kinase N-terminal" evidence="7">
    <location>
        <begin position="85"/>
        <end position="175"/>
    </location>
</feature>
<evidence type="ECO:0000256" key="1">
    <source>
        <dbReference type="ARBA" id="ARBA00005017"/>
    </source>
</evidence>
<evidence type="ECO:0000256" key="5">
    <source>
        <dbReference type="ARBA" id="ARBA00022777"/>
    </source>
</evidence>
<evidence type="ECO:0000313" key="9">
    <source>
        <dbReference type="EMBL" id="SDK88415.1"/>
    </source>
</evidence>
<dbReference type="InterPro" id="IPR013750">
    <property type="entry name" value="GHMP_kinase_C_dom"/>
</dbReference>
<dbReference type="RefSeq" id="WP_091268823.1">
    <property type="nucleotide sequence ID" value="NZ_FNFK01000080.1"/>
</dbReference>
<evidence type="ECO:0000259" key="7">
    <source>
        <dbReference type="Pfam" id="PF00288"/>
    </source>
</evidence>